<protein>
    <recommendedName>
        <fullName evidence="2">thioredoxin-dependent peroxiredoxin</fullName>
        <ecNumber evidence="2">1.11.1.24</ecNumber>
    </recommendedName>
    <alternativeName>
        <fullName evidence="8">Thioredoxin peroxidase</fullName>
    </alternativeName>
    <alternativeName>
        <fullName evidence="10">Thioredoxin-dependent peroxiredoxin Bcp</fullName>
    </alternativeName>
</protein>
<dbReference type="GO" id="GO:0034599">
    <property type="term" value="P:cellular response to oxidative stress"/>
    <property type="evidence" value="ECO:0007669"/>
    <property type="project" value="TreeGrafter"/>
</dbReference>
<dbReference type="Pfam" id="PF00578">
    <property type="entry name" value="AhpC-TSA"/>
    <property type="match status" value="1"/>
</dbReference>
<dbReference type="OrthoDB" id="9809746at2"/>
<keyword evidence="4" id="KW-0049">Antioxidant</keyword>
<dbReference type="InterPro" id="IPR036249">
    <property type="entry name" value="Thioredoxin-like_sf"/>
</dbReference>
<dbReference type="InterPro" id="IPR050924">
    <property type="entry name" value="Peroxiredoxin_BCP/PrxQ"/>
</dbReference>
<dbReference type="GO" id="GO:0005737">
    <property type="term" value="C:cytoplasm"/>
    <property type="evidence" value="ECO:0007669"/>
    <property type="project" value="TreeGrafter"/>
</dbReference>
<evidence type="ECO:0000313" key="15">
    <source>
        <dbReference type="Proteomes" id="UP000194137"/>
    </source>
</evidence>
<dbReference type="GO" id="GO:0008379">
    <property type="term" value="F:thioredoxin peroxidase activity"/>
    <property type="evidence" value="ECO:0007669"/>
    <property type="project" value="TreeGrafter"/>
</dbReference>
<dbReference type="InterPro" id="IPR000866">
    <property type="entry name" value="AhpC/TSA"/>
</dbReference>
<dbReference type="RefSeq" id="WP_086086201.1">
    <property type="nucleotide sequence ID" value="NZ_CP021112.1"/>
</dbReference>
<keyword evidence="15" id="KW-1185">Reference proteome</keyword>
<evidence type="ECO:0000256" key="8">
    <source>
        <dbReference type="ARBA" id="ARBA00032824"/>
    </source>
</evidence>
<evidence type="ECO:0000256" key="10">
    <source>
        <dbReference type="ARBA" id="ARBA00042639"/>
    </source>
</evidence>
<gene>
    <name evidence="14" type="ORF">CAK95_01375</name>
</gene>
<evidence type="ECO:0000256" key="7">
    <source>
        <dbReference type="ARBA" id="ARBA00023284"/>
    </source>
</evidence>
<dbReference type="PANTHER" id="PTHR42801">
    <property type="entry name" value="THIOREDOXIN-DEPENDENT PEROXIDE REDUCTASE"/>
    <property type="match status" value="1"/>
</dbReference>
<sequence length="236" mass="26351">MQKQKKSDQPSEDRPQREAAPLGIQLSAYERESRTRRPDFAAAYDALVARLEALDRGDIGPKLGERMPSFMMPDQKGRLVSLESLLRSGPAVISLNRGHWCPYCKMELRSLAASHDRIKGLGASVVAIMPETAQATADYVRENDLPFPVLSDIDLGYALSLDLIFWVGAEVQRLYQEAGVALDQYQGRDGYFLPMAAKFIVGRDGLVKARQVNIEFRERMEPETIVGVLEQLRAGL</sequence>
<evidence type="ECO:0000256" key="9">
    <source>
        <dbReference type="ARBA" id="ARBA00038489"/>
    </source>
</evidence>
<dbReference type="Gene3D" id="3.40.30.10">
    <property type="entry name" value="Glutaredoxin"/>
    <property type="match status" value="1"/>
</dbReference>
<feature type="region of interest" description="Disordered" evidence="12">
    <location>
        <begin position="1"/>
        <end position="31"/>
    </location>
</feature>
<proteinExistence type="inferred from homology"/>
<dbReference type="AlphaFoldDB" id="A0A1W6ZL82"/>
<dbReference type="EC" id="1.11.1.24" evidence="2"/>
<evidence type="ECO:0000256" key="2">
    <source>
        <dbReference type="ARBA" id="ARBA00013017"/>
    </source>
</evidence>
<keyword evidence="3" id="KW-0575">Peroxidase</keyword>
<comment type="similarity">
    <text evidence="9">Belongs to the peroxiredoxin family. BCP/PrxQ subfamily.</text>
</comment>
<evidence type="ECO:0000256" key="5">
    <source>
        <dbReference type="ARBA" id="ARBA00023002"/>
    </source>
</evidence>
<accession>A0A1W6ZL82</accession>
<reference evidence="14 15" key="1">
    <citation type="submission" date="2017-05" db="EMBL/GenBank/DDBJ databases">
        <title>Full genome sequence of Pseudorhodoplanes sinuspersici.</title>
        <authorList>
            <person name="Dastgheib S.M.M."/>
            <person name="Shavandi M."/>
            <person name="Tirandaz H."/>
        </authorList>
    </citation>
    <scope>NUCLEOTIDE SEQUENCE [LARGE SCALE GENOMIC DNA]</scope>
    <source>
        <strain evidence="14 15">RIPI110</strain>
    </source>
</reference>
<dbReference type="Proteomes" id="UP000194137">
    <property type="component" value="Chromosome"/>
</dbReference>
<dbReference type="PROSITE" id="PS51352">
    <property type="entry name" value="THIOREDOXIN_2"/>
    <property type="match status" value="1"/>
</dbReference>
<feature type="domain" description="Thioredoxin" evidence="13">
    <location>
        <begin position="61"/>
        <end position="234"/>
    </location>
</feature>
<evidence type="ECO:0000313" key="14">
    <source>
        <dbReference type="EMBL" id="ARP97880.1"/>
    </source>
</evidence>
<dbReference type="PANTHER" id="PTHR42801:SF7">
    <property type="entry name" value="SLL1159 PROTEIN"/>
    <property type="match status" value="1"/>
</dbReference>
<feature type="compositionally biased region" description="Basic and acidic residues" evidence="12">
    <location>
        <begin position="1"/>
        <end position="17"/>
    </location>
</feature>
<comment type="function">
    <text evidence="1">Thiol-specific peroxidase that catalyzes the reduction of hydrogen peroxide and organic hydroperoxides to water and alcohols, respectively. Plays a role in cell protection against oxidative stress by detoxifying peroxides and as sensor of hydrogen peroxide-mediated signaling events.</text>
</comment>
<dbReference type="KEGG" id="psin:CAK95_01375"/>
<dbReference type="GO" id="GO:0045454">
    <property type="term" value="P:cell redox homeostasis"/>
    <property type="evidence" value="ECO:0007669"/>
    <property type="project" value="TreeGrafter"/>
</dbReference>
<evidence type="ECO:0000256" key="1">
    <source>
        <dbReference type="ARBA" id="ARBA00003330"/>
    </source>
</evidence>
<evidence type="ECO:0000256" key="6">
    <source>
        <dbReference type="ARBA" id="ARBA00023157"/>
    </source>
</evidence>
<dbReference type="STRING" id="1235591.CAK95_01375"/>
<comment type="catalytic activity">
    <reaction evidence="11">
        <text>a hydroperoxide + [thioredoxin]-dithiol = an alcohol + [thioredoxin]-disulfide + H2O</text>
        <dbReference type="Rhea" id="RHEA:62620"/>
        <dbReference type="Rhea" id="RHEA-COMP:10698"/>
        <dbReference type="Rhea" id="RHEA-COMP:10700"/>
        <dbReference type="ChEBI" id="CHEBI:15377"/>
        <dbReference type="ChEBI" id="CHEBI:29950"/>
        <dbReference type="ChEBI" id="CHEBI:30879"/>
        <dbReference type="ChEBI" id="CHEBI:35924"/>
        <dbReference type="ChEBI" id="CHEBI:50058"/>
        <dbReference type="EC" id="1.11.1.24"/>
    </reaction>
</comment>
<dbReference type="InterPro" id="IPR013766">
    <property type="entry name" value="Thioredoxin_domain"/>
</dbReference>
<dbReference type="SUPFAM" id="SSF52833">
    <property type="entry name" value="Thioredoxin-like"/>
    <property type="match status" value="1"/>
</dbReference>
<dbReference type="CDD" id="cd02970">
    <property type="entry name" value="PRX_like2"/>
    <property type="match status" value="1"/>
</dbReference>
<dbReference type="EMBL" id="CP021112">
    <property type="protein sequence ID" value="ARP97880.1"/>
    <property type="molecule type" value="Genomic_DNA"/>
</dbReference>
<name>A0A1W6ZL82_9HYPH</name>
<organism evidence="14 15">
    <name type="scientific">Pseudorhodoplanes sinuspersici</name>
    <dbReference type="NCBI Taxonomy" id="1235591"/>
    <lineage>
        <taxon>Bacteria</taxon>
        <taxon>Pseudomonadati</taxon>
        <taxon>Pseudomonadota</taxon>
        <taxon>Alphaproteobacteria</taxon>
        <taxon>Hyphomicrobiales</taxon>
        <taxon>Pseudorhodoplanes</taxon>
    </lineage>
</organism>
<keyword evidence="5" id="KW-0560">Oxidoreductase</keyword>
<evidence type="ECO:0000256" key="3">
    <source>
        <dbReference type="ARBA" id="ARBA00022559"/>
    </source>
</evidence>
<keyword evidence="7" id="KW-0676">Redox-active center</keyword>
<evidence type="ECO:0000256" key="4">
    <source>
        <dbReference type="ARBA" id="ARBA00022862"/>
    </source>
</evidence>
<evidence type="ECO:0000256" key="11">
    <source>
        <dbReference type="ARBA" id="ARBA00049091"/>
    </source>
</evidence>
<evidence type="ECO:0000256" key="12">
    <source>
        <dbReference type="SAM" id="MobiDB-lite"/>
    </source>
</evidence>
<evidence type="ECO:0000259" key="13">
    <source>
        <dbReference type="PROSITE" id="PS51352"/>
    </source>
</evidence>
<keyword evidence="6" id="KW-1015">Disulfide bond</keyword>